<evidence type="ECO:0000256" key="2">
    <source>
        <dbReference type="ARBA" id="ARBA00007543"/>
    </source>
</evidence>
<evidence type="ECO:0000256" key="6">
    <source>
        <dbReference type="ARBA" id="ARBA00022692"/>
    </source>
</evidence>
<dbReference type="Pfam" id="PF02322">
    <property type="entry name" value="Cyt_bd_oxida_II"/>
    <property type="match status" value="1"/>
</dbReference>
<feature type="transmembrane region" description="Helical" evidence="12">
    <location>
        <begin position="6"/>
        <end position="36"/>
    </location>
</feature>
<feature type="transmembrane region" description="Helical" evidence="12">
    <location>
        <begin position="298"/>
        <end position="320"/>
    </location>
</feature>
<keyword evidence="4" id="KW-1003">Cell membrane</keyword>
<sequence>MDLNTVWFILIAFLFMGFFVLEGFDFGVGMISPFLGKTDEQRRLLINSIGPFWDANEVWFVSAGAAMFAAFPNWYATLFSGFYVALFLLLIALMARGVAFEFRSKLSRESWRTFWDWAAFAGSVLPPFLWGIALANLMRGVPIDRHMNYVGSFWDLLSPYALLGGISLTLMCLLHGALFITLRFTGDMQHRARQAAKSIGVWTTIGMFLFVIYSYFETDIFIKVGFDPGSLPVFAALSILSVPFLVYTEHDGWAFIFSASAIAFSVATVFFDLFPRVMISSLSPLWNLTIYNAASGPYSLTVMSIIALTLLPVIILYQGWTYWVFRHRLQPGGHLDY</sequence>
<dbReference type="RefSeq" id="WP_241711827.1">
    <property type="nucleotide sequence ID" value="NZ_JALBUF010000001.1"/>
</dbReference>
<dbReference type="GO" id="GO:0046872">
    <property type="term" value="F:metal ion binding"/>
    <property type="evidence" value="ECO:0007669"/>
    <property type="project" value="UniProtKB-KW"/>
</dbReference>
<dbReference type="Proteomes" id="UP001139263">
    <property type="component" value="Unassembled WGS sequence"/>
</dbReference>
<dbReference type="EMBL" id="JALBUF010000001">
    <property type="protein sequence ID" value="MCI0182216.1"/>
    <property type="molecule type" value="Genomic_DNA"/>
</dbReference>
<keyword evidence="11 12" id="KW-0472">Membrane</keyword>
<dbReference type="PANTHER" id="PTHR43141:SF5">
    <property type="entry name" value="CYTOCHROME BD-I UBIQUINOL OXIDASE SUBUNIT 2"/>
    <property type="match status" value="1"/>
</dbReference>
<evidence type="ECO:0000256" key="9">
    <source>
        <dbReference type="ARBA" id="ARBA00022989"/>
    </source>
</evidence>
<keyword evidence="10" id="KW-0408">Iron</keyword>
<feature type="transmembrane region" description="Helical" evidence="12">
    <location>
        <begin position="114"/>
        <end position="137"/>
    </location>
</feature>
<dbReference type="GO" id="GO:0005886">
    <property type="term" value="C:plasma membrane"/>
    <property type="evidence" value="ECO:0007669"/>
    <property type="project" value="UniProtKB-SubCell"/>
</dbReference>
<dbReference type="GO" id="GO:0009055">
    <property type="term" value="F:electron transfer activity"/>
    <property type="evidence" value="ECO:0007669"/>
    <property type="project" value="TreeGrafter"/>
</dbReference>
<evidence type="ECO:0000256" key="1">
    <source>
        <dbReference type="ARBA" id="ARBA00004651"/>
    </source>
</evidence>
<evidence type="ECO:0000256" key="11">
    <source>
        <dbReference type="ARBA" id="ARBA00023136"/>
    </source>
</evidence>
<evidence type="ECO:0000256" key="5">
    <source>
        <dbReference type="ARBA" id="ARBA00022617"/>
    </source>
</evidence>
<keyword evidence="9 12" id="KW-1133">Transmembrane helix</keyword>
<accession>A0A9X2ADG6</accession>
<keyword evidence="5" id="KW-0349">Heme</keyword>
<comment type="subcellular location">
    <subcellularLocation>
        <location evidence="1">Cell membrane</location>
        <topology evidence="1">Multi-pass membrane protein</topology>
    </subcellularLocation>
</comment>
<evidence type="ECO:0000313" key="13">
    <source>
        <dbReference type="EMBL" id="MCI0182216.1"/>
    </source>
</evidence>
<dbReference type="GO" id="GO:0070069">
    <property type="term" value="C:cytochrome complex"/>
    <property type="evidence" value="ECO:0007669"/>
    <property type="project" value="TreeGrafter"/>
</dbReference>
<keyword evidence="14" id="KW-1185">Reference proteome</keyword>
<feature type="transmembrane region" description="Helical" evidence="12">
    <location>
        <begin position="82"/>
        <end position="102"/>
    </location>
</feature>
<organism evidence="13 14">
    <name type="scientific">Sulfoacidibacillus ferrooxidans</name>
    <dbReference type="NCBI Taxonomy" id="2005001"/>
    <lineage>
        <taxon>Bacteria</taxon>
        <taxon>Bacillati</taxon>
        <taxon>Bacillota</taxon>
        <taxon>Bacilli</taxon>
        <taxon>Bacillales</taxon>
        <taxon>Alicyclobacillaceae</taxon>
        <taxon>Sulfoacidibacillus</taxon>
    </lineage>
</organism>
<evidence type="ECO:0000256" key="3">
    <source>
        <dbReference type="ARBA" id="ARBA00022448"/>
    </source>
</evidence>
<evidence type="ECO:0000256" key="4">
    <source>
        <dbReference type="ARBA" id="ARBA00022475"/>
    </source>
</evidence>
<keyword evidence="8" id="KW-0249">Electron transport</keyword>
<proteinExistence type="inferred from homology"/>
<dbReference type="PANTHER" id="PTHR43141">
    <property type="entry name" value="CYTOCHROME BD2 SUBUNIT II"/>
    <property type="match status" value="1"/>
</dbReference>
<dbReference type="PIRSF" id="PIRSF000267">
    <property type="entry name" value="Cyt_oxidse_sub2"/>
    <property type="match status" value="1"/>
</dbReference>
<feature type="transmembrane region" description="Helical" evidence="12">
    <location>
        <begin position="199"/>
        <end position="216"/>
    </location>
</feature>
<evidence type="ECO:0000256" key="8">
    <source>
        <dbReference type="ARBA" id="ARBA00022982"/>
    </source>
</evidence>
<gene>
    <name evidence="13" type="primary">cydB_1</name>
    <name evidence="13" type="ORF">MM817_00472</name>
</gene>
<evidence type="ECO:0000256" key="7">
    <source>
        <dbReference type="ARBA" id="ARBA00022723"/>
    </source>
</evidence>
<feature type="transmembrane region" description="Helical" evidence="12">
    <location>
        <begin position="254"/>
        <end position="278"/>
    </location>
</feature>
<keyword evidence="6 12" id="KW-0812">Transmembrane</keyword>
<comment type="similarity">
    <text evidence="2">Belongs to the cytochrome ubiquinol oxidase subunit 2 family.</text>
</comment>
<dbReference type="GO" id="GO:0019646">
    <property type="term" value="P:aerobic electron transport chain"/>
    <property type="evidence" value="ECO:0007669"/>
    <property type="project" value="TreeGrafter"/>
</dbReference>
<evidence type="ECO:0000256" key="10">
    <source>
        <dbReference type="ARBA" id="ARBA00023004"/>
    </source>
</evidence>
<keyword evidence="7" id="KW-0479">Metal-binding</keyword>
<evidence type="ECO:0000313" key="14">
    <source>
        <dbReference type="Proteomes" id="UP001139263"/>
    </source>
</evidence>
<dbReference type="NCBIfam" id="TIGR00203">
    <property type="entry name" value="cydB"/>
    <property type="match status" value="1"/>
</dbReference>
<name>A0A9X2ADG6_9BACL</name>
<evidence type="ECO:0000256" key="12">
    <source>
        <dbReference type="SAM" id="Phobius"/>
    </source>
</evidence>
<protein>
    <submittedName>
        <fullName evidence="13">Cytochrome bd-I ubiquinol oxidase subunit 2</fullName>
    </submittedName>
</protein>
<keyword evidence="3" id="KW-0813">Transport</keyword>
<dbReference type="GO" id="GO:0016682">
    <property type="term" value="F:oxidoreductase activity, acting on diphenols and related substances as donors, oxygen as acceptor"/>
    <property type="evidence" value="ECO:0007669"/>
    <property type="project" value="TreeGrafter"/>
</dbReference>
<dbReference type="AlphaFoldDB" id="A0A9X2ADG6"/>
<feature type="transmembrane region" description="Helical" evidence="12">
    <location>
        <begin position="228"/>
        <end position="247"/>
    </location>
</feature>
<comment type="caution">
    <text evidence="13">The sequence shown here is derived from an EMBL/GenBank/DDBJ whole genome shotgun (WGS) entry which is preliminary data.</text>
</comment>
<feature type="transmembrane region" description="Helical" evidence="12">
    <location>
        <begin position="157"/>
        <end position="178"/>
    </location>
</feature>
<dbReference type="InterPro" id="IPR003317">
    <property type="entry name" value="Cyt-d_oxidase_su2"/>
</dbReference>
<reference evidence="13" key="1">
    <citation type="submission" date="2022-03" db="EMBL/GenBank/DDBJ databases">
        <title>Draft Genome Sequence of Firmicute Strain S0AB, a Heterotrophic Iron/Sulfur-Oxidizing Extreme Acidophile.</title>
        <authorList>
            <person name="Vergara E."/>
            <person name="Pakostova E."/>
            <person name="Johnson D.B."/>
            <person name="Holmes D.S."/>
        </authorList>
    </citation>
    <scope>NUCLEOTIDE SEQUENCE</scope>
    <source>
        <strain evidence="13">S0AB</strain>
    </source>
</reference>